<dbReference type="AlphaFoldDB" id="A0A1F6NXW9"/>
<evidence type="ECO:0000313" key="5">
    <source>
        <dbReference type="Proteomes" id="UP000177907"/>
    </source>
</evidence>
<dbReference type="Gene3D" id="2.60.40.790">
    <property type="match status" value="1"/>
</dbReference>
<sequence length="143" mass="15806">MFTNNQSVFLSDNVPMEEGIELAAQLAPSGARHESEGQLSIDVAQTAEELIIVATMAGATPDKVELHLHNDVLTIRGERATPIPNGAEHFYEECYWGKFSRTIVLPTDVAPEFAKAEYRNGVLTVRLPKKQADNKIPIFVVEE</sequence>
<dbReference type="SUPFAM" id="SSF49764">
    <property type="entry name" value="HSP20-like chaperones"/>
    <property type="match status" value="1"/>
</dbReference>
<dbReference type="InterPro" id="IPR002068">
    <property type="entry name" value="A-crystallin/Hsp20_dom"/>
</dbReference>
<dbReference type="PANTHER" id="PTHR11527">
    <property type="entry name" value="HEAT-SHOCK PROTEIN 20 FAMILY MEMBER"/>
    <property type="match status" value="1"/>
</dbReference>
<dbReference type="CDD" id="cd06464">
    <property type="entry name" value="ACD_sHsps-like"/>
    <property type="match status" value="1"/>
</dbReference>
<evidence type="ECO:0000259" key="3">
    <source>
        <dbReference type="PROSITE" id="PS01031"/>
    </source>
</evidence>
<reference evidence="4 5" key="1">
    <citation type="journal article" date="2016" name="Nat. Commun.">
        <title>Thousands of microbial genomes shed light on interconnected biogeochemical processes in an aquifer system.</title>
        <authorList>
            <person name="Anantharaman K."/>
            <person name="Brown C.T."/>
            <person name="Hug L.A."/>
            <person name="Sharon I."/>
            <person name="Castelle C.J."/>
            <person name="Probst A.J."/>
            <person name="Thomas B.C."/>
            <person name="Singh A."/>
            <person name="Wilkins M.J."/>
            <person name="Karaoz U."/>
            <person name="Brodie E.L."/>
            <person name="Williams K.H."/>
            <person name="Hubbard S.S."/>
            <person name="Banfield J.F."/>
        </authorList>
    </citation>
    <scope>NUCLEOTIDE SEQUENCE [LARGE SCALE GENOMIC DNA]</scope>
</reference>
<feature type="domain" description="SHSP" evidence="3">
    <location>
        <begin position="32"/>
        <end position="143"/>
    </location>
</feature>
<comment type="similarity">
    <text evidence="1 2">Belongs to the small heat shock protein (HSP20) family.</text>
</comment>
<accession>A0A1F6NXW9</accession>
<dbReference type="InterPro" id="IPR008978">
    <property type="entry name" value="HSP20-like_chaperone"/>
</dbReference>
<dbReference type="InterPro" id="IPR031107">
    <property type="entry name" value="Small_HSP"/>
</dbReference>
<dbReference type="EMBL" id="MFQZ01000001">
    <property type="protein sequence ID" value="OGH88756.1"/>
    <property type="molecule type" value="Genomic_DNA"/>
</dbReference>
<protein>
    <recommendedName>
        <fullName evidence="3">SHSP domain-containing protein</fullName>
    </recommendedName>
</protein>
<evidence type="ECO:0000313" key="4">
    <source>
        <dbReference type="EMBL" id="OGH88756.1"/>
    </source>
</evidence>
<dbReference type="Pfam" id="PF00011">
    <property type="entry name" value="HSP20"/>
    <property type="match status" value="1"/>
</dbReference>
<proteinExistence type="inferred from homology"/>
<name>A0A1F6NXW9_9BACT</name>
<evidence type="ECO:0000256" key="2">
    <source>
        <dbReference type="RuleBase" id="RU003616"/>
    </source>
</evidence>
<dbReference type="STRING" id="1798704.A3J93_01540"/>
<gene>
    <name evidence="4" type="ORF">A3J93_01540</name>
</gene>
<dbReference type="PROSITE" id="PS01031">
    <property type="entry name" value="SHSP"/>
    <property type="match status" value="1"/>
</dbReference>
<dbReference type="Proteomes" id="UP000177907">
    <property type="component" value="Unassembled WGS sequence"/>
</dbReference>
<evidence type="ECO:0000256" key="1">
    <source>
        <dbReference type="PROSITE-ProRule" id="PRU00285"/>
    </source>
</evidence>
<comment type="caution">
    <text evidence="4">The sequence shown here is derived from an EMBL/GenBank/DDBJ whole genome shotgun (WGS) entry which is preliminary data.</text>
</comment>
<organism evidence="4 5">
    <name type="scientific">Candidatus Magasanikbacteria bacterium RIFOXYC2_FULL_42_28</name>
    <dbReference type="NCBI Taxonomy" id="1798704"/>
    <lineage>
        <taxon>Bacteria</taxon>
        <taxon>Candidatus Magasanikiibacteriota</taxon>
    </lineage>
</organism>